<dbReference type="PROSITE" id="PS50109">
    <property type="entry name" value="HIS_KIN"/>
    <property type="match status" value="1"/>
</dbReference>
<comment type="catalytic activity">
    <reaction evidence="1">
        <text>ATP + protein L-histidine = ADP + protein N-phospho-L-histidine.</text>
        <dbReference type="EC" id="2.7.13.3"/>
    </reaction>
</comment>
<organism evidence="17">
    <name type="scientific">Caldilineaceae bacterium SB0664_bin_27</name>
    <dbReference type="NCBI Taxonomy" id="2605260"/>
    <lineage>
        <taxon>Bacteria</taxon>
        <taxon>Bacillati</taxon>
        <taxon>Chloroflexota</taxon>
        <taxon>Caldilineae</taxon>
        <taxon>Caldilineales</taxon>
        <taxon>Caldilineaceae</taxon>
    </lineage>
</organism>
<evidence type="ECO:0000256" key="6">
    <source>
        <dbReference type="ARBA" id="ARBA00023012"/>
    </source>
</evidence>
<evidence type="ECO:0000256" key="12">
    <source>
        <dbReference type="PROSITE-ProRule" id="PRU01091"/>
    </source>
</evidence>
<evidence type="ECO:0000259" key="14">
    <source>
        <dbReference type="PROSITE" id="PS50110"/>
    </source>
</evidence>
<reference evidence="17" key="1">
    <citation type="submission" date="2019-09" db="EMBL/GenBank/DDBJ databases">
        <title>Characterisation of the sponge microbiome using genome-centric metagenomics.</title>
        <authorList>
            <person name="Engelberts J.P."/>
            <person name="Robbins S.J."/>
            <person name="De Goeij J.M."/>
            <person name="Aranda M."/>
            <person name="Bell S.C."/>
            <person name="Webster N.S."/>
        </authorList>
    </citation>
    <scope>NUCLEOTIDE SEQUENCE</scope>
    <source>
        <strain evidence="17">SB0664_bin_27</strain>
    </source>
</reference>
<dbReference type="SUPFAM" id="SSF52172">
    <property type="entry name" value="CheY-like"/>
    <property type="match status" value="1"/>
</dbReference>
<dbReference type="GO" id="GO:0000155">
    <property type="term" value="F:phosphorelay sensor kinase activity"/>
    <property type="evidence" value="ECO:0007669"/>
    <property type="project" value="InterPro"/>
</dbReference>
<dbReference type="Gene3D" id="3.40.50.2300">
    <property type="match status" value="1"/>
</dbReference>
<dbReference type="Pfam" id="PF02518">
    <property type="entry name" value="HATPase_c"/>
    <property type="match status" value="1"/>
</dbReference>
<protein>
    <recommendedName>
        <fullName evidence="2">histidine kinase</fullName>
        <ecNumber evidence="2">2.7.13.3</ecNumber>
    </recommendedName>
</protein>
<dbReference type="Pfam" id="PF00072">
    <property type="entry name" value="Response_reg"/>
    <property type="match status" value="1"/>
</dbReference>
<dbReference type="PANTHER" id="PTHR43547">
    <property type="entry name" value="TWO-COMPONENT HISTIDINE KINASE"/>
    <property type="match status" value="1"/>
</dbReference>
<dbReference type="Pfam" id="PF00989">
    <property type="entry name" value="PAS"/>
    <property type="match status" value="1"/>
</dbReference>
<keyword evidence="6" id="KW-0902">Two-component regulatory system</keyword>
<dbReference type="InterPro" id="IPR036097">
    <property type="entry name" value="HisK_dim/P_sf"/>
</dbReference>
<dbReference type="Gene3D" id="1.10.10.10">
    <property type="entry name" value="Winged helix-like DNA-binding domain superfamily/Winged helix DNA-binding domain"/>
    <property type="match status" value="1"/>
</dbReference>
<dbReference type="InterPro" id="IPR000014">
    <property type="entry name" value="PAS"/>
</dbReference>
<feature type="domain" description="OmpR/PhoB-type" evidence="16">
    <location>
        <begin position="701"/>
        <end position="800"/>
    </location>
</feature>
<dbReference type="InterPro" id="IPR036388">
    <property type="entry name" value="WH-like_DNA-bd_sf"/>
</dbReference>
<dbReference type="AlphaFoldDB" id="A0A6B0YN18"/>
<dbReference type="Pfam" id="PF00512">
    <property type="entry name" value="HisKA"/>
    <property type="match status" value="1"/>
</dbReference>
<evidence type="ECO:0000256" key="10">
    <source>
        <dbReference type="ARBA" id="ARBA00023163"/>
    </source>
</evidence>
<keyword evidence="7" id="KW-0805">Transcription regulation</keyword>
<dbReference type="Pfam" id="PF00486">
    <property type="entry name" value="Trans_reg_C"/>
    <property type="match status" value="1"/>
</dbReference>
<dbReference type="InterPro" id="IPR011006">
    <property type="entry name" value="CheY-like_superfamily"/>
</dbReference>
<dbReference type="InterPro" id="IPR029016">
    <property type="entry name" value="GAF-like_dom_sf"/>
</dbReference>
<dbReference type="InterPro" id="IPR035965">
    <property type="entry name" value="PAS-like_dom_sf"/>
</dbReference>
<feature type="domain" description="PAC" evidence="15">
    <location>
        <begin position="274"/>
        <end position="327"/>
    </location>
</feature>
<gene>
    <name evidence="17" type="ORF">F4Y42_02560</name>
</gene>
<dbReference type="Gene3D" id="1.10.287.130">
    <property type="match status" value="1"/>
</dbReference>
<dbReference type="InterPro" id="IPR003018">
    <property type="entry name" value="GAF"/>
</dbReference>
<evidence type="ECO:0000259" key="13">
    <source>
        <dbReference type="PROSITE" id="PS50109"/>
    </source>
</evidence>
<keyword evidence="9" id="KW-0472">Membrane</keyword>
<keyword evidence="8 12" id="KW-0238">DNA-binding</keyword>
<accession>A0A6B0YN18</accession>
<evidence type="ECO:0000256" key="4">
    <source>
        <dbReference type="ARBA" id="ARBA00022679"/>
    </source>
</evidence>
<keyword evidence="10" id="KW-0804">Transcription</keyword>
<feature type="domain" description="Histidine kinase" evidence="13">
    <location>
        <begin position="331"/>
        <end position="550"/>
    </location>
</feature>
<dbReference type="InterPro" id="IPR036890">
    <property type="entry name" value="HATPase_C_sf"/>
</dbReference>
<dbReference type="SMART" id="SM00388">
    <property type="entry name" value="HisKA"/>
    <property type="match status" value="1"/>
</dbReference>
<dbReference type="Gene3D" id="3.30.450.40">
    <property type="match status" value="1"/>
</dbReference>
<evidence type="ECO:0000256" key="9">
    <source>
        <dbReference type="ARBA" id="ARBA00023136"/>
    </source>
</evidence>
<evidence type="ECO:0000313" key="17">
    <source>
        <dbReference type="EMBL" id="MXY92310.1"/>
    </source>
</evidence>
<dbReference type="PROSITE" id="PS50113">
    <property type="entry name" value="PAC"/>
    <property type="match status" value="1"/>
</dbReference>
<dbReference type="GO" id="GO:0006355">
    <property type="term" value="P:regulation of DNA-templated transcription"/>
    <property type="evidence" value="ECO:0007669"/>
    <property type="project" value="InterPro"/>
</dbReference>
<dbReference type="PRINTS" id="PR00344">
    <property type="entry name" value="BCTRLSENSOR"/>
</dbReference>
<name>A0A6B0YN18_9CHLR</name>
<dbReference type="InterPro" id="IPR001867">
    <property type="entry name" value="OmpR/PhoB-type_DNA-bd"/>
</dbReference>
<evidence type="ECO:0000256" key="8">
    <source>
        <dbReference type="ARBA" id="ARBA00023125"/>
    </source>
</evidence>
<dbReference type="Pfam" id="PF01590">
    <property type="entry name" value="GAF"/>
    <property type="match status" value="1"/>
</dbReference>
<feature type="modified residue" description="4-aspartylphosphate" evidence="11">
    <location>
        <position position="625"/>
    </location>
</feature>
<evidence type="ECO:0000259" key="16">
    <source>
        <dbReference type="PROSITE" id="PS51755"/>
    </source>
</evidence>
<sequence length="804" mass="88535">MSVRETRMKPADELIQENEALRERLSRLSSANLRINESLDFDDVLQSVLDSACSLTGARYGILTLLDETGHADDYLSSGLNPQEAQGLWDLPDALTLFEHLGNIPQPLRLPDLIGHIRDFNLPEPPLPGGATVPVSFLATPLLHRGERVGNIFLAVTETGQEFTSADEETLVMFACQAALVIANARRYRDEQRARNDLETLINTSPVGVVVFDAKAGVPVSLNQEARRIVSSLQMPGRPLEELLELITFRRADGRVIALDEFPLAQALSTGETVRLEEIVMEVPDGRSVKALTNATPIHSQDGVVESVVVTMQDMTPFEELERLRAEFMGMVNHELQTPLTSIKGSANTLLDEAASLDPAEMRQFHRIISQQADRMRSLIRDLLDVARIETGTLSVAPEPSDTATLVDEARIRFMSSGRRNRIHIHVDPNLPQIMTDRRRFVQVLSNLLSNATKYSNGMATIAVRAVLKQFQVVVSITDEGIGIPAERLPFLFRKFSRVDGEDRPGELAGSGLGLALCKGIVEAHGGRIWAESNGPGQGARFIFTIPIVEPKETAGADGPAPFAGEPGKETQERTRILVVDNDPHTLRYIRGVLSKSGYDPIVTGEPNEVDRLIANEGPHLVLLDMMMQGFDGIELMKNILKSTALPVIFLSAYGQENLIAKAFDMGAADYMVKPFSPTELAARIRSVLRQRSGIGYFGQPENYVLEDLVINYAERRVALAGQPVVLTATEYALLFELSSNAGLALTHGQLLQRVWGRGRSGDAGLVRTVVKRLREKLGEDAHKPKYIFTEQRVGYRMGKPSSP</sequence>
<dbReference type="SMART" id="SM00448">
    <property type="entry name" value="REC"/>
    <property type="match status" value="1"/>
</dbReference>
<dbReference type="SMART" id="SM00862">
    <property type="entry name" value="Trans_reg_C"/>
    <property type="match status" value="1"/>
</dbReference>
<dbReference type="SMART" id="SM00387">
    <property type="entry name" value="HATPase_c"/>
    <property type="match status" value="1"/>
</dbReference>
<dbReference type="EMBL" id="VXRG01000027">
    <property type="protein sequence ID" value="MXY92310.1"/>
    <property type="molecule type" value="Genomic_DNA"/>
</dbReference>
<dbReference type="SMART" id="SM00065">
    <property type="entry name" value="GAF"/>
    <property type="match status" value="1"/>
</dbReference>
<evidence type="ECO:0000256" key="5">
    <source>
        <dbReference type="ARBA" id="ARBA00022777"/>
    </source>
</evidence>
<dbReference type="Gene3D" id="3.30.565.10">
    <property type="entry name" value="Histidine kinase-like ATPase, C-terminal domain"/>
    <property type="match status" value="1"/>
</dbReference>
<proteinExistence type="predicted"/>
<evidence type="ECO:0000259" key="15">
    <source>
        <dbReference type="PROSITE" id="PS50113"/>
    </source>
</evidence>
<evidence type="ECO:0000256" key="2">
    <source>
        <dbReference type="ARBA" id="ARBA00012438"/>
    </source>
</evidence>
<dbReference type="SUPFAM" id="SSF55785">
    <property type="entry name" value="PYP-like sensor domain (PAS domain)"/>
    <property type="match status" value="1"/>
</dbReference>
<evidence type="ECO:0000256" key="3">
    <source>
        <dbReference type="ARBA" id="ARBA00022553"/>
    </source>
</evidence>
<dbReference type="CDD" id="cd00130">
    <property type="entry name" value="PAS"/>
    <property type="match status" value="1"/>
</dbReference>
<dbReference type="InterPro" id="IPR005467">
    <property type="entry name" value="His_kinase_dom"/>
</dbReference>
<keyword evidence="4" id="KW-0808">Transferase</keyword>
<dbReference type="InterPro" id="IPR003661">
    <property type="entry name" value="HisK_dim/P_dom"/>
</dbReference>
<dbReference type="PANTHER" id="PTHR43547:SF2">
    <property type="entry name" value="HYBRID SIGNAL TRANSDUCTION HISTIDINE KINASE C"/>
    <property type="match status" value="1"/>
</dbReference>
<dbReference type="PROSITE" id="PS51755">
    <property type="entry name" value="OMPR_PHOB"/>
    <property type="match status" value="1"/>
</dbReference>
<feature type="DNA-binding region" description="OmpR/PhoB-type" evidence="12">
    <location>
        <begin position="701"/>
        <end position="800"/>
    </location>
</feature>
<comment type="caution">
    <text evidence="17">The sequence shown here is derived from an EMBL/GenBank/DDBJ whole genome shotgun (WGS) entry which is preliminary data.</text>
</comment>
<evidence type="ECO:0000256" key="1">
    <source>
        <dbReference type="ARBA" id="ARBA00000085"/>
    </source>
</evidence>
<dbReference type="PROSITE" id="PS50110">
    <property type="entry name" value="RESPONSE_REGULATORY"/>
    <property type="match status" value="1"/>
</dbReference>
<dbReference type="Gene3D" id="3.30.450.20">
    <property type="entry name" value="PAS domain"/>
    <property type="match status" value="1"/>
</dbReference>
<dbReference type="GO" id="GO:0003677">
    <property type="term" value="F:DNA binding"/>
    <property type="evidence" value="ECO:0007669"/>
    <property type="project" value="UniProtKB-UniRule"/>
</dbReference>
<dbReference type="FunFam" id="3.30.565.10:FF:000006">
    <property type="entry name" value="Sensor histidine kinase WalK"/>
    <property type="match status" value="1"/>
</dbReference>
<dbReference type="InterPro" id="IPR003594">
    <property type="entry name" value="HATPase_dom"/>
</dbReference>
<dbReference type="SUPFAM" id="SSF47384">
    <property type="entry name" value="Homodimeric domain of signal transducing histidine kinase"/>
    <property type="match status" value="1"/>
</dbReference>
<dbReference type="CDD" id="cd00383">
    <property type="entry name" value="trans_reg_C"/>
    <property type="match status" value="1"/>
</dbReference>
<feature type="domain" description="Response regulatory" evidence="14">
    <location>
        <begin position="576"/>
        <end position="689"/>
    </location>
</feature>
<dbReference type="CDD" id="cd00075">
    <property type="entry name" value="HATPase"/>
    <property type="match status" value="1"/>
</dbReference>
<dbReference type="EC" id="2.7.13.3" evidence="2"/>
<dbReference type="SUPFAM" id="SSF55781">
    <property type="entry name" value="GAF domain-like"/>
    <property type="match status" value="1"/>
</dbReference>
<evidence type="ECO:0000256" key="11">
    <source>
        <dbReference type="PROSITE-ProRule" id="PRU00169"/>
    </source>
</evidence>
<dbReference type="InterPro" id="IPR013767">
    <property type="entry name" value="PAS_fold"/>
</dbReference>
<dbReference type="InterPro" id="IPR001789">
    <property type="entry name" value="Sig_transdc_resp-reg_receiver"/>
</dbReference>
<dbReference type="FunFam" id="1.10.287.130:FF:000001">
    <property type="entry name" value="Two-component sensor histidine kinase"/>
    <property type="match status" value="1"/>
</dbReference>
<dbReference type="InterPro" id="IPR000700">
    <property type="entry name" value="PAS-assoc_C"/>
</dbReference>
<keyword evidence="3 11" id="KW-0597">Phosphoprotein</keyword>
<dbReference type="CDD" id="cd00082">
    <property type="entry name" value="HisKA"/>
    <property type="match status" value="1"/>
</dbReference>
<evidence type="ECO:0000256" key="7">
    <source>
        <dbReference type="ARBA" id="ARBA00023015"/>
    </source>
</evidence>
<dbReference type="InterPro" id="IPR004358">
    <property type="entry name" value="Sig_transdc_His_kin-like_C"/>
</dbReference>
<keyword evidence="5" id="KW-0418">Kinase</keyword>
<dbReference type="SUPFAM" id="SSF55874">
    <property type="entry name" value="ATPase domain of HSP90 chaperone/DNA topoisomerase II/histidine kinase"/>
    <property type="match status" value="1"/>
</dbReference>